<keyword evidence="7" id="KW-0040">ANK repeat</keyword>
<sequence>MGWPAIRLCSALSGVGEGQHIRTYKRKLSIFFLDHSNTLFFCVREELYSVFLRKRRAQHAIHRHSGSWVERMDGKVLSIVGVYVGWIVPVIITFHEERYPWLKWTNGFVGGFLYLDVMIKFNTAYMDKNTRLLVFHRRMVVLTYLKSWFFFDFISASAAVTSASVPVFSRLKVESFPPQEDIILRNEMPETFFILVDGDVVGLEIVITQANGTKTTVTETIAPGYICGDIGVLLNRLQPFTIRTTVTTTLLKVKSKRFLKFIQSYLEDAENLSARETIKESILDMDGKLTCGKMDLPLSLCCAASMGYDSLLEQLLKWGWDKDKLDERGDTALNAAASKGNMNCVSTLLTHGADPNLRDAHGNVPLWGALMGGHALVQELLSSAGANLQNGDLGQYKENASGNRNLLIAIAAEISRRHSYDNSNLADQ</sequence>
<gene>
    <name evidence="11" type="primary">LOC113862609</name>
</gene>
<dbReference type="PROSITE" id="PS50297">
    <property type="entry name" value="ANK_REP_REGION"/>
    <property type="match status" value="1"/>
</dbReference>
<dbReference type="InterPro" id="IPR045319">
    <property type="entry name" value="KAT/AKT"/>
</dbReference>
<dbReference type="SMART" id="SM00248">
    <property type="entry name" value="ANK"/>
    <property type="match status" value="3"/>
</dbReference>
<protein>
    <recommendedName>
        <fullName evidence="8">Potassium channel</fullName>
    </recommendedName>
</protein>
<dbReference type="GO" id="GO:0034702">
    <property type="term" value="C:monoatomic ion channel complex"/>
    <property type="evidence" value="ECO:0007669"/>
    <property type="project" value="UniProtKB-KW"/>
</dbReference>
<dbReference type="InterPro" id="IPR036770">
    <property type="entry name" value="Ankyrin_rpt-contain_sf"/>
</dbReference>
<reference evidence="11" key="2">
    <citation type="submission" date="2025-08" db="UniProtKB">
        <authorList>
            <consortium name="RefSeq"/>
        </authorList>
    </citation>
    <scope>IDENTIFICATION</scope>
    <source>
        <tissue evidence="11">Young leaves</tissue>
    </source>
</reference>
<dbReference type="RefSeq" id="XP_027351486.1">
    <property type="nucleotide sequence ID" value="XM_027495685.1"/>
</dbReference>
<comment type="similarity">
    <text evidence="8">Belongs to the potassium channel family. Plant (TC 1.A.1.4) subfamily.</text>
</comment>
<dbReference type="InterPro" id="IPR000595">
    <property type="entry name" value="cNMP-bd_dom"/>
</dbReference>
<dbReference type="InterPro" id="IPR014710">
    <property type="entry name" value="RmlC-like_jellyroll"/>
</dbReference>
<keyword evidence="8" id="KW-0472">Membrane</keyword>
<evidence type="ECO:0000256" key="5">
    <source>
        <dbReference type="ARBA" id="ARBA00022958"/>
    </source>
</evidence>
<keyword evidence="8" id="KW-0406">Ion transport</keyword>
<feature type="domain" description="Cyclic nucleotide-binding" evidence="9">
    <location>
        <begin position="167"/>
        <end position="262"/>
    </location>
</feature>
<feature type="transmembrane region" description="Helical" evidence="8">
    <location>
        <begin position="140"/>
        <end position="160"/>
    </location>
</feature>
<reference evidence="10" key="1">
    <citation type="journal article" date="2019" name="Toxins">
        <title>Detection of Abrin-Like and Prepropulchellin-Like Toxin Genes and Transcripts Using Whole Genome Sequencing and Full-Length Transcript Sequencing of Abrus precatorius.</title>
        <authorList>
            <person name="Hovde B.T."/>
            <person name="Daligault H.E."/>
            <person name="Hanschen E.R."/>
            <person name="Kunde Y.A."/>
            <person name="Johnson M.B."/>
            <person name="Starkenburg S.R."/>
            <person name="Johnson S.L."/>
        </authorList>
    </citation>
    <scope>NUCLEOTIDE SEQUENCE [LARGE SCALE GENOMIC DNA]</scope>
</reference>
<dbReference type="Gene3D" id="1.25.40.20">
    <property type="entry name" value="Ankyrin repeat-containing domain"/>
    <property type="match status" value="1"/>
</dbReference>
<evidence type="ECO:0000256" key="4">
    <source>
        <dbReference type="ARBA" id="ARBA00022882"/>
    </source>
</evidence>
<evidence type="ECO:0000256" key="6">
    <source>
        <dbReference type="ARBA" id="ARBA00023303"/>
    </source>
</evidence>
<evidence type="ECO:0000256" key="7">
    <source>
        <dbReference type="PROSITE-ProRule" id="PRU00023"/>
    </source>
</evidence>
<dbReference type="AlphaFoldDB" id="A0A8B8L5B1"/>
<feature type="transmembrane region" description="Helical" evidence="8">
    <location>
        <begin position="76"/>
        <end position="95"/>
    </location>
</feature>
<organism evidence="10 11">
    <name type="scientific">Abrus precatorius</name>
    <name type="common">Indian licorice</name>
    <name type="synonym">Glycine abrus</name>
    <dbReference type="NCBI Taxonomy" id="3816"/>
    <lineage>
        <taxon>Eukaryota</taxon>
        <taxon>Viridiplantae</taxon>
        <taxon>Streptophyta</taxon>
        <taxon>Embryophyta</taxon>
        <taxon>Tracheophyta</taxon>
        <taxon>Spermatophyta</taxon>
        <taxon>Magnoliopsida</taxon>
        <taxon>eudicotyledons</taxon>
        <taxon>Gunneridae</taxon>
        <taxon>Pentapetalae</taxon>
        <taxon>rosids</taxon>
        <taxon>fabids</taxon>
        <taxon>Fabales</taxon>
        <taxon>Fabaceae</taxon>
        <taxon>Papilionoideae</taxon>
        <taxon>50 kb inversion clade</taxon>
        <taxon>NPAAA clade</taxon>
        <taxon>indigoferoid/millettioid clade</taxon>
        <taxon>Abreae</taxon>
        <taxon>Abrus</taxon>
    </lineage>
</organism>
<dbReference type="Pfam" id="PF12796">
    <property type="entry name" value="Ank_2"/>
    <property type="match status" value="1"/>
</dbReference>
<comment type="subunit">
    <text evidence="8">The potassium channel is composed of a homo- or heterotetrameric complex of pore-forming subunits.</text>
</comment>
<dbReference type="Pfam" id="PF00027">
    <property type="entry name" value="cNMP_binding"/>
    <property type="match status" value="1"/>
</dbReference>
<proteinExistence type="inferred from homology"/>
<dbReference type="PROSITE" id="PS50088">
    <property type="entry name" value="ANK_REPEAT"/>
    <property type="match status" value="1"/>
</dbReference>
<dbReference type="SUPFAM" id="SSF51206">
    <property type="entry name" value="cAMP-binding domain-like"/>
    <property type="match status" value="1"/>
</dbReference>
<dbReference type="InterPro" id="IPR002110">
    <property type="entry name" value="Ankyrin_rpt"/>
</dbReference>
<dbReference type="PANTHER" id="PTHR45743:SF2">
    <property type="entry name" value="POTASSIUM CHANNEL AKT1"/>
    <property type="match status" value="1"/>
</dbReference>
<keyword evidence="6 8" id="KW-0407">Ion channel</keyword>
<keyword evidence="8" id="KW-1133">Transmembrane helix</keyword>
<keyword evidence="3 8" id="KW-0631">Potassium channel</keyword>
<evidence type="ECO:0000313" key="10">
    <source>
        <dbReference type="Proteomes" id="UP000694853"/>
    </source>
</evidence>
<evidence type="ECO:0000313" key="11">
    <source>
        <dbReference type="RefSeq" id="XP_027351486.1"/>
    </source>
</evidence>
<dbReference type="GeneID" id="113862609"/>
<dbReference type="PROSITE" id="PS50042">
    <property type="entry name" value="CNMP_BINDING_3"/>
    <property type="match status" value="1"/>
</dbReference>
<comment type="subcellular location">
    <subcellularLocation>
        <location evidence="1">Cell membrane</location>
        <topology evidence="1">Peripheral membrane protein</topology>
        <orientation evidence="1">Cytoplasmic side</orientation>
    </subcellularLocation>
    <subcellularLocation>
        <location evidence="8">Membrane</location>
        <topology evidence="8">Multi-pass membrane protein</topology>
    </subcellularLocation>
</comment>
<keyword evidence="5 8" id="KW-0630">Potassium</keyword>
<feature type="repeat" description="ANK" evidence="7">
    <location>
        <begin position="328"/>
        <end position="360"/>
    </location>
</feature>
<keyword evidence="4 8" id="KW-0851">Voltage-gated channel</keyword>
<dbReference type="Proteomes" id="UP000694853">
    <property type="component" value="Unplaced"/>
</dbReference>
<dbReference type="GO" id="GO:0005249">
    <property type="term" value="F:voltage-gated potassium channel activity"/>
    <property type="evidence" value="ECO:0007669"/>
    <property type="project" value="UniProtKB-UniRule"/>
</dbReference>
<dbReference type="CDD" id="cd00038">
    <property type="entry name" value="CAP_ED"/>
    <property type="match status" value="1"/>
</dbReference>
<evidence type="ECO:0000259" key="9">
    <source>
        <dbReference type="PROSITE" id="PS50042"/>
    </source>
</evidence>
<dbReference type="OrthoDB" id="194358at2759"/>
<comment type="domain">
    <text evidence="8">The segment S4 is probably the voltage-sensor and is characterized by a series of positively charged amino acids. The pore-forming region H5 is enclosed by the transmembrane segments S5 and S6 in the Shaker-type (1P/6TM) and contains the GYGD signature motif which seems to be involved in potassium selectivity.</text>
</comment>
<keyword evidence="10" id="KW-1185">Reference proteome</keyword>
<evidence type="ECO:0000256" key="2">
    <source>
        <dbReference type="ARBA" id="ARBA00022538"/>
    </source>
</evidence>
<dbReference type="SUPFAM" id="SSF48403">
    <property type="entry name" value="Ankyrin repeat"/>
    <property type="match status" value="1"/>
</dbReference>
<keyword evidence="8" id="KW-0813">Transport</keyword>
<comment type="caution">
    <text evidence="8">Lacks conserved residue(s) required for the propagation of feature annotation.</text>
</comment>
<comment type="function">
    <text evidence="8">Potassium channel.</text>
</comment>
<name>A0A8B8L5B1_ABRPR</name>
<dbReference type="KEGG" id="aprc:113862609"/>
<evidence type="ECO:0000256" key="8">
    <source>
        <dbReference type="RuleBase" id="RU369015"/>
    </source>
</evidence>
<feature type="transmembrane region" description="Helical" evidence="8">
    <location>
        <begin position="101"/>
        <end position="119"/>
    </location>
</feature>
<keyword evidence="2 8" id="KW-0633">Potassium transport</keyword>
<accession>A0A8B8L5B1</accession>
<evidence type="ECO:0000256" key="1">
    <source>
        <dbReference type="ARBA" id="ARBA00004413"/>
    </source>
</evidence>
<dbReference type="GO" id="GO:0005886">
    <property type="term" value="C:plasma membrane"/>
    <property type="evidence" value="ECO:0007669"/>
    <property type="project" value="UniProtKB-SubCell"/>
</dbReference>
<dbReference type="InterPro" id="IPR018490">
    <property type="entry name" value="cNMP-bd_dom_sf"/>
</dbReference>
<dbReference type="PANTHER" id="PTHR45743">
    <property type="entry name" value="POTASSIUM CHANNEL AKT1"/>
    <property type="match status" value="1"/>
</dbReference>
<evidence type="ECO:0000256" key="3">
    <source>
        <dbReference type="ARBA" id="ARBA00022826"/>
    </source>
</evidence>
<keyword evidence="8" id="KW-0812">Transmembrane</keyword>
<dbReference type="Gene3D" id="2.60.120.10">
    <property type="entry name" value="Jelly Rolls"/>
    <property type="match status" value="1"/>
</dbReference>